<organism evidence="1 2">
    <name type="scientific">Rhodoplanes roseus</name>
    <dbReference type="NCBI Taxonomy" id="29409"/>
    <lineage>
        <taxon>Bacteria</taxon>
        <taxon>Pseudomonadati</taxon>
        <taxon>Pseudomonadota</taxon>
        <taxon>Alphaproteobacteria</taxon>
        <taxon>Hyphomicrobiales</taxon>
        <taxon>Nitrobacteraceae</taxon>
        <taxon>Rhodoplanes</taxon>
    </lineage>
</organism>
<evidence type="ECO:0000313" key="2">
    <source>
        <dbReference type="Proteomes" id="UP000249130"/>
    </source>
</evidence>
<dbReference type="RefSeq" id="WP_111420425.1">
    <property type="nucleotide sequence ID" value="NZ_NPEX01000133.1"/>
</dbReference>
<comment type="caution">
    <text evidence="1">The sequence shown here is derived from an EMBL/GenBank/DDBJ whole genome shotgun (WGS) entry which is preliminary data.</text>
</comment>
<sequence>MEKPHGLYWARIKNDGGGVGDDITIVDLDPEGDIWTLGTDQPLHPRQVVLLGLAVPPAGLEEA</sequence>
<dbReference type="AlphaFoldDB" id="A0A327KYN0"/>
<accession>A0A327KYN0</accession>
<gene>
    <name evidence="1" type="ORF">CH341_18160</name>
</gene>
<dbReference type="EMBL" id="NPEX01000133">
    <property type="protein sequence ID" value="RAI42695.1"/>
    <property type="molecule type" value="Genomic_DNA"/>
</dbReference>
<evidence type="ECO:0000313" key="1">
    <source>
        <dbReference type="EMBL" id="RAI42695.1"/>
    </source>
</evidence>
<reference evidence="1 2" key="1">
    <citation type="submission" date="2017-07" db="EMBL/GenBank/DDBJ databases">
        <title>Draft Genome Sequences of Select Purple Nonsulfur Bacteria.</title>
        <authorList>
            <person name="Lasarre B."/>
            <person name="Mckinlay J.B."/>
        </authorList>
    </citation>
    <scope>NUCLEOTIDE SEQUENCE [LARGE SCALE GENOMIC DNA]</scope>
    <source>
        <strain evidence="1 2">DSM 5909</strain>
    </source>
</reference>
<keyword evidence="2" id="KW-1185">Reference proteome</keyword>
<dbReference type="Proteomes" id="UP000249130">
    <property type="component" value="Unassembled WGS sequence"/>
</dbReference>
<protein>
    <submittedName>
        <fullName evidence="1">Uncharacterized protein</fullName>
    </submittedName>
</protein>
<name>A0A327KYN0_9BRAD</name>
<proteinExistence type="predicted"/>